<keyword evidence="3" id="KW-0378">Hydrolase</keyword>
<organism evidence="5 6">
    <name type="scientific">Lacrimispora xylanisolvens</name>
    <dbReference type="NCBI Taxonomy" id="384636"/>
    <lineage>
        <taxon>Bacteria</taxon>
        <taxon>Bacillati</taxon>
        <taxon>Bacillota</taxon>
        <taxon>Clostridia</taxon>
        <taxon>Lachnospirales</taxon>
        <taxon>Lachnospiraceae</taxon>
        <taxon>Lacrimispora</taxon>
    </lineage>
</organism>
<sequence length="373" mass="42755">MNMPENKRNIPSVLTCMDGTEVTDWEIWMTKRRPELLELFKNEEYGRLPDVSDMELHIRVADSRQSEEILQGRAVRKTVEVLAVRKGIHFSFCFVVFIPTGAIKPVPAFVTVCNRGIKDSDPARHFLSPFYPVETIISRGYACAAFRTQEVSPDYEEGFTTGFSRLFPEYVTNRPDDAWGAITAWSWAASRIMDYFETEPLIDERRVALVGHSRGGKTALWGAAQDERFAMAVSSCAGNSGDALSRGAKGERIKDILTRFPYWFSKNYQKYIDKEETLPFDQHMLLGLIAPRLIYTSSKTFDKWADPEGQFESLVQADPVYRLFGIEGLETNKKPLPEQPLYQGRIGHHYKTGDHDMDEYDWNCYLNYADIHL</sequence>
<evidence type="ECO:0000256" key="1">
    <source>
        <dbReference type="ARBA" id="ARBA00022487"/>
    </source>
</evidence>
<evidence type="ECO:0000259" key="4">
    <source>
        <dbReference type="Pfam" id="PF22244"/>
    </source>
</evidence>
<accession>A0A2S6HT68</accession>
<dbReference type="SUPFAM" id="SSF53474">
    <property type="entry name" value="alpha/beta-Hydrolases"/>
    <property type="match status" value="1"/>
</dbReference>
<dbReference type="Gene3D" id="3.40.50.1820">
    <property type="entry name" value="alpha/beta hydrolase"/>
    <property type="match status" value="1"/>
</dbReference>
<proteinExistence type="predicted"/>
<reference evidence="5 6" key="1">
    <citation type="submission" date="2018-02" db="EMBL/GenBank/DDBJ databases">
        <title>Genomic Encyclopedia of Archaeal and Bacterial Type Strains, Phase II (KMG-II): from individual species to whole genera.</title>
        <authorList>
            <person name="Goeker M."/>
        </authorList>
    </citation>
    <scope>NUCLEOTIDE SEQUENCE [LARGE SCALE GENOMIC DNA]</scope>
    <source>
        <strain evidence="5 6">DSM 3808</strain>
    </source>
</reference>
<feature type="domain" description="4-O-methyl-glucuronoyl methylesterase-like" evidence="4">
    <location>
        <begin position="90"/>
        <end position="325"/>
    </location>
</feature>
<dbReference type="AlphaFoldDB" id="A0A2S6HT68"/>
<evidence type="ECO:0000256" key="2">
    <source>
        <dbReference type="ARBA" id="ARBA00022729"/>
    </source>
</evidence>
<gene>
    <name evidence="5" type="ORF">BXY41_10566</name>
</gene>
<dbReference type="OrthoDB" id="9809261at2"/>
<name>A0A2S6HT68_9FIRM</name>
<keyword evidence="6" id="KW-1185">Reference proteome</keyword>
<keyword evidence="1" id="KW-0719">Serine esterase</keyword>
<dbReference type="InterPro" id="IPR054579">
    <property type="entry name" value="GCE-like_dom"/>
</dbReference>
<dbReference type="Proteomes" id="UP000237749">
    <property type="component" value="Unassembled WGS sequence"/>
</dbReference>
<protein>
    <recommendedName>
        <fullName evidence="4">4-O-methyl-glucuronoyl methylesterase-like domain-containing protein</fullName>
    </recommendedName>
</protein>
<keyword evidence="2" id="KW-0732">Signal</keyword>
<dbReference type="EMBL" id="PTJA01000005">
    <property type="protein sequence ID" value="PPK80850.1"/>
    <property type="molecule type" value="Genomic_DNA"/>
</dbReference>
<evidence type="ECO:0000313" key="6">
    <source>
        <dbReference type="Proteomes" id="UP000237749"/>
    </source>
</evidence>
<dbReference type="GO" id="GO:0052689">
    <property type="term" value="F:carboxylic ester hydrolase activity"/>
    <property type="evidence" value="ECO:0007669"/>
    <property type="project" value="UniProtKB-KW"/>
</dbReference>
<evidence type="ECO:0000256" key="3">
    <source>
        <dbReference type="ARBA" id="ARBA00022801"/>
    </source>
</evidence>
<dbReference type="Pfam" id="PF22244">
    <property type="entry name" value="GCE_fung"/>
    <property type="match status" value="1"/>
</dbReference>
<dbReference type="InterPro" id="IPR029058">
    <property type="entry name" value="AB_hydrolase_fold"/>
</dbReference>
<evidence type="ECO:0000313" key="5">
    <source>
        <dbReference type="EMBL" id="PPK80850.1"/>
    </source>
</evidence>
<comment type="caution">
    <text evidence="5">The sequence shown here is derived from an EMBL/GenBank/DDBJ whole genome shotgun (WGS) entry which is preliminary data.</text>
</comment>